<keyword evidence="2" id="KW-1185">Reference proteome</keyword>
<gene>
    <name evidence="1" type="ORF">PVAP13_2KG158616</name>
</gene>
<name>A0A8T0VVZ7_PANVG</name>
<comment type="caution">
    <text evidence="1">The sequence shown here is derived from an EMBL/GenBank/DDBJ whole genome shotgun (WGS) entry which is preliminary data.</text>
</comment>
<accession>A0A8T0VVZ7</accession>
<evidence type="ECO:0000313" key="1">
    <source>
        <dbReference type="EMBL" id="KAG2641061.1"/>
    </source>
</evidence>
<protein>
    <submittedName>
        <fullName evidence="1">Uncharacterized protein</fullName>
    </submittedName>
</protein>
<proteinExistence type="predicted"/>
<dbReference type="EMBL" id="CM029039">
    <property type="protein sequence ID" value="KAG2641061.1"/>
    <property type="molecule type" value="Genomic_DNA"/>
</dbReference>
<organism evidence="1 2">
    <name type="scientific">Panicum virgatum</name>
    <name type="common">Blackwell switchgrass</name>
    <dbReference type="NCBI Taxonomy" id="38727"/>
    <lineage>
        <taxon>Eukaryota</taxon>
        <taxon>Viridiplantae</taxon>
        <taxon>Streptophyta</taxon>
        <taxon>Embryophyta</taxon>
        <taxon>Tracheophyta</taxon>
        <taxon>Spermatophyta</taxon>
        <taxon>Magnoliopsida</taxon>
        <taxon>Liliopsida</taxon>
        <taxon>Poales</taxon>
        <taxon>Poaceae</taxon>
        <taxon>PACMAD clade</taxon>
        <taxon>Panicoideae</taxon>
        <taxon>Panicodae</taxon>
        <taxon>Paniceae</taxon>
        <taxon>Panicinae</taxon>
        <taxon>Panicum</taxon>
        <taxon>Panicum sect. Hiantes</taxon>
    </lineage>
</organism>
<dbReference type="AlphaFoldDB" id="A0A8T0VVZ7"/>
<evidence type="ECO:0000313" key="2">
    <source>
        <dbReference type="Proteomes" id="UP000823388"/>
    </source>
</evidence>
<dbReference type="Proteomes" id="UP000823388">
    <property type="component" value="Chromosome 2K"/>
</dbReference>
<reference evidence="1" key="1">
    <citation type="submission" date="2020-05" db="EMBL/GenBank/DDBJ databases">
        <title>WGS assembly of Panicum virgatum.</title>
        <authorList>
            <person name="Lovell J.T."/>
            <person name="Jenkins J."/>
            <person name="Shu S."/>
            <person name="Juenger T.E."/>
            <person name="Schmutz J."/>
        </authorList>
    </citation>
    <scope>NUCLEOTIDE SEQUENCE</scope>
    <source>
        <strain evidence="1">AP13</strain>
    </source>
</reference>
<sequence>MRYPSDGPADSPVLIAPLRLLEPSRVILSCFLPSSSRPLPPTSSSDELLPPHLQPPRPLLQVLFLGQLRSSRCPGTATPSSFPRSVRNHLFQ</sequence>